<dbReference type="InterPro" id="IPR012877">
    <property type="entry name" value="Dhs-27"/>
</dbReference>
<dbReference type="PANTHER" id="PTHR23020:SF8">
    <property type="entry name" value="CHK KINASE-LIKE DOMAIN-CONTAINING PROTEIN"/>
    <property type="match status" value="1"/>
</dbReference>
<dbReference type="Proteomes" id="UP000005239">
    <property type="component" value="Unassembled WGS sequence"/>
</dbReference>
<organism evidence="1 2">
    <name type="scientific">Pristionchus pacificus</name>
    <name type="common">Parasitic nematode worm</name>
    <dbReference type="NCBI Taxonomy" id="54126"/>
    <lineage>
        <taxon>Eukaryota</taxon>
        <taxon>Metazoa</taxon>
        <taxon>Ecdysozoa</taxon>
        <taxon>Nematoda</taxon>
        <taxon>Chromadorea</taxon>
        <taxon>Rhabditida</taxon>
        <taxon>Rhabditina</taxon>
        <taxon>Diplogasteromorpha</taxon>
        <taxon>Diplogasteroidea</taxon>
        <taxon>Neodiplogasteridae</taxon>
        <taxon>Pristionchus</taxon>
    </lineage>
</organism>
<dbReference type="PANTHER" id="PTHR23020">
    <property type="entry name" value="UNCHARACTERIZED NUCLEAR HORMONE RECEPTOR-RELATED"/>
    <property type="match status" value="1"/>
</dbReference>
<dbReference type="InterPro" id="IPR011009">
    <property type="entry name" value="Kinase-like_dom_sf"/>
</dbReference>
<keyword evidence="2" id="KW-1185">Reference proteome</keyword>
<accession>A0A8R1U6N7</accession>
<dbReference type="Gene3D" id="3.90.1200.10">
    <property type="match status" value="2"/>
</dbReference>
<protein>
    <submittedName>
        <fullName evidence="1">Phosphotransferase</fullName>
    </submittedName>
</protein>
<dbReference type="EnsemblMetazoa" id="PPA08711.1">
    <property type="protein sequence ID" value="PPA08711.1"/>
    <property type="gene ID" value="WBGene00098265"/>
</dbReference>
<evidence type="ECO:0000313" key="1">
    <source>
        <dbReference type="EnsemblMetazoa" id="PPA08711.1"/>
    </source>
</evidence>
<dbReference type="OrthoDB" id="5915577at2759"/>
<reference evidence="2" key="1">
    <citation type="journal article" date="2008" name="Nat. Genet.">
        <title>The Pristionchus pacificus genome provides a unique perspective on nematode lifestyle and parasitism.</title>
        <authorList>
            <person name="Dieterich C."/>
            <person name="Clifton S.W."/>
            <person name="Schuster L.N."/>
            <person name="Chinwalla A."/>
            <person name="Delehaunty K."/>
            <person name="Dinkelacker I."/>
            <person name="Fulton L."/>
            <person name="Fulton R."/>
            <person name="Godfrey J."/>
            <person name="Minx P."/>
            <person name="Mitreva M."/>
            <person name="Roeseler W."/>
            <person name="Tian H."/>
            <person name="Witte H."/>
            <person name="Yang S.P."/>
            <person name="Wilson R.K."/>
            <person name="Sommer R.J."/>
        </authorList>
    </citation>
    <scope>NUCLEOTIDE SEQUENCE [LARGE SCALE GENOMIC DNA]</scope>
    <source>
        <strain evidence="2">PS312</strain>
    </source>
</reference>
<dbReference type="InterPro" id="IPR052961">
    <property type="entry name" value="Oxido-Kinase-like_Enzymes"/>
</dbReference>
<dbReference type="AlphaFoldDB" id="A0A2A6C895"/>
<evidence type="ECO:0000313" key="2">
    <source>
        <dbReference type="Proteomes" id="UP000005239"/>
    </source>
</evidence>
<dbReference type="SUPFAM" id="SSF56112">
    <property type="entry name" value="Protein kinase-like (PK-like)"/>
    <property type="match status" value="2"/>
</dbReference>
<name>A0A2A6C895_PRIPA</name>
<reference evidence="1" key="2">
    <citation type="submission" date="2022-06" db="UniProtKB">
        <authorList>
            <consortium name="EnsemblMetazoa"/>
        </authorList>
    </citation>
    <scope>IDENTIFICATION</scope>
    <source>
        <strain evidence="1">PS312</strain>
    </source>
</reference>
<accession>A0A2A6C895</accession>
<proteinExistence type="predicted"/>
<dbReference type="Pfam" id="PF07914">
    <property type="entry name" value="DUF1679"/>
    <property type="match status" value="3"/>
</dbReference>
<dbReference type="SMART" id="SM00587">
    <property type="entry name" value="CHK"/>
    <property type="match status" value="2"/>
</dbReference>
<sequence>MHGLPICPMVSMHSRLTSHVVTRSSTLPPSSAMKQQADELFELSCSSWAEIEEELSVALKTSARFGPRKSLLRIGENNGFMSVCCLLRPDWTGCSQEERDRLPGKIVYKFSYSGGLEAVARTLLSCNVNEEVIYDALRKSNNTEGLFYSLLTPSTADWLHVPGPVCYKEIHEDGDVGHTMMEHVNGTSFDCHDHCSITEVKQIINSIARLQCLSTKENLEQHDEFSWNPWKTIGLCVLTNKVARKVVAEIPPFYGAEFEPLTRKIHFALDHMYDLDAPIRELNEISPVLVHGDIWQSNLMWSYGGDRPRQLKSILDWQSAHVGSPAEDIVFLLVCVLSGEDRRTHWRSLLRYLYESLEREMAPAKPAFTFEDLIASYTRLFPVLGLVVLIRFSVIFKCSLPSMSPEDRVTYTERISRKLLCLAEDVVSSFEKSLSSPKLRISRTKFPSHADLPPHIMKQQADELFELSHSSWSEIEDELTDALKTSAQFGPRRSLLRIGENNGFMSVCCLLRPDWTGCSQEERTRLPTKIVYKFSYSGGLEAVARNLLSCNLNEDVIYDALRKSNNAEGLFYSLLTPSTADWLHVPGPVCYKEINDDGDVGHIMLEHIEGTSFDCHDHCSIPEVKQIINSIARLQCLSTKEKLEQQANLGHSSFDHSSPIFSRSRSICMDAKQEFNWNPCKTIGLCVLTKTVARQVVSEIAPFYGDEFEPLTRKLLFALDSLYDLDAPMRELNEISPVLVHGDIWQSNLMWSYGGDRPRQLKSILDWQSAHVGSPAEDLVFLLTCVLTGEDRRSHWRPLLRYLHQSLERDMAPAKPSLSYDDLIASYTRLFPVIGLIVLMRFSVIFKCSLPSLSPEDRIKYTGIMSRKLFCLAEDVVSEFESRMPSAKLRVTRTRSGQA</sequence>
<gene>
    <name evidence="1" type="primary">WBGene00098265</name>
</gene>
<dbReference type="InterPro" id="IPR015897">
    <property type="entry name" value="CHK_kinase-like"/>
</dbReference>